<feature type="domain" description="BON" evidence="1">
    <location>
        <begin position="78"/>
        <end position="146"/>
    </location>
</feature>
<dbReference type="PANTHER" id="PTHR34606:SF15">
    <property type="entry name" value="BON DOMAIN-CONTAINING PROTEIN"/>
    <property type="match status" value="1"/>
</dbReference>
<dbReference type="InterPro" id="IPR051686">
    <property type="entry name" value="Lipoprotein_DolP"/>
</dbReference>
<dbReference type="OrthoDB" id="870892at2"/>
<dbReference type="InterPro" id="IPR014004">
    <property type="entry name" value="Transpt-assoc_nodulatn_dom_bac"/>
</dbReference>
<reference evidence="2 3" key="1">
    <citation type="journal article" date="2015" name="Genom Data">
        <title>Draft genome sequence of a multidrug-resistant Chryseobacterium indologenes isolate from Malaysia.</title>
        <authorList>
            <person name="Yu C.Y."/>
            <person name="Ang G.Y."/>
            <person name="Cheng H.J."/>
            <person name="Cheong Y.M."/>
            <person name="Yin W.F."/>
            <person name="Chan K.G."/>
        </authorList>
    </citation>
    <scope>NUCLEOTIDE SEQUENCE [LARGE SCALE GENOMIC DNA]</scope>
    <source>
        <strain evidence="2 3">CI_885</strain>
    </source>
</reference>
<dbReference type="AlphaFoldDB" id="A0A0N0IYK1"/>
<evidence type="ECO:0000313" key="3">
    <source>
        <dbReference type="Proteomes" id="UP000037953"/>
    </source>
</evidence>
<protein>
    <submittedName>
        <fullName evidence="2">Ornithine aminotransferase</fullName>
    </submittedName>
</protein>
<gene>
    <name evidence="2" type="ORF">AOB46_01735</name>
</gene>
<accession>A0A0N0IYK1</accession>
<feature type="domain" description="BON" evidence="1">
    <location>
        <begin position="149"/>
        <end position="216"/>
    </location>
</feature>
<comment type="caution">
    <text evidence="2">The sequence shown here is derived from an EMBL/GenBank/DDBJ whole genome shotgun (WGS) entry which is preliminary data.</text>
</comment>
<proteinExistence type="predicted"/>
<sequence>MKTNAELQKDVQDAIQWEPLLHSAEIGVVVNNGIVFLTGNVDSYAKKLQAEHAAKNVLGVKVLVEDIEVKLPDPKSKTDVEIASEIIAAFNANSFIPQEKITVKVEDGRIDLDGEVSWEYLREITENAVKYLPGVKGIYNNITINPEIRDNVEKNDIEKALDRSSIDNSEIHVSVSGTTATLTGTVHTWHQKEEAGRIAWKTPGIQDVKNKLEVDYEYDL</sequence>
<feature type="domain" description="BON" evidence="1">
    <location>
        <begin position="3"/>
        <end position="71"/>
    </location>
</feature>
<dbReference type="PATRIC" id="fig|253.9.peg.366"/>
<dbReference type="EMBL" id="LJOD01000001">
    <property type="protein sequence ID" value="KPE53211.1"/>
    <property type="molecule type" value="Genomic_DNA"/>
</dbReference>
<dbReference type="Gene3D" id="3.30.1340.30">
    <property type="match status" value="3"/>
</dbReference>
<reference evidence="3" key="2">
    <citation type="submission" date="2015-09" db="EMBL/GenBank/DDBJ databases">
        <title>Draft genome sequence of a multidrug-resistant Chryseobacterium indologenes isolate from Malaysia.</title>
        <authorList>
            <person name="Yu C.Y."/>
            <person name="Ang G.Y."/>
            <person name="Chan K.-G."/>
        </authorList>
    </citation>
    <scope>NUCLEOTIDE SEQUENCE [LARGE SCALE GENOMIC DNA]</scope>
    <source>
        <strain evidence="3">CI_885</strain>
    </source>
</reference>
<dbReference type="Proteomes" id="UP000037953">
    <property type="component" value="Unassembled WGS sequence"/>
</dbReference>
<keyword evidence="2" id="KW-0032">Aminotransferase</keyword>
<dbReference type="Pfam" id="PF04972">
    <property type="entry name" value="BON"/>
    <property type="match status" value="3"/>
</dbReference>
<dbReference type="SMART" id="SM00749">
    <property type="entry name" value="BON"/>
    <property type="match status" value="2"/>
</dbReference>
<dbReference type="GO" id="GO:0008483">
    <property type="term" value="F:transaminase activity"/>
    <property type="evidence" value="ECO:0007669"/>
    <property type="project" value="UniProtKB-KW"/>
</dbReference>
<evidence type="ECO:0000259" key="1">
    <source>
        <dbReference type="PROSITE" id="PS50914"/>
    </source>
</evidence>
<name>A0A0N0IYK1_CHRID</name>
<organism evidence="2 3">
    <name type="scientific">Chryseobacterium indologenes</name>
    <name type="common">Flavobacterium indologenes</name>
    <dbReference type="NCBI Taxonomy" id="253"/>
    <lineage>
        <taxon>Bacteria</taxon>
        <taxon>Pseudomonadati</taxon>
        <taxon>Bacteroidota</taxon>
        <taxon>Flavobacteriia</taxon>
        <taxon>Flavobacteriales</taxon>
        <taxon>Weeksellaceae</taxon>
        <taxon>Chryseobacterium group</taxon>
        <taxon>Chryseobacterium</taxon>
    </lineage>
</organism>
<dbReference type="PROSITE" id="PS50914">
    <property type="entry name" value="BON"/>
    <property type="match status" value="3"/>
</dbReference>
<dbReference type="InterPro" id="IPR007055">
    <property type="entry name" value="BON_dom"/>
</dbReference>
<evidence type="ECO:0000313" key="2">
    <source>
        <dbReference type="EMBL" id="KPE53211.1"/>
    </source>
</evidence>
<dbReference type="RefSeq" id="WP_062696781.1">
    <property type="nucleotide sequence ID" value="NZ_LJOD01000001.1"/>
</dbReference>
<dbReference type="PANTHER" id="PTHR34606">
    <property type="entry name" value="BON DOMAIN-CONTAINING PROTEIN"/>
    <property type="match status" value="1"/>
</dbReference>
<keyword evidence="2" id="KW-0808">Transferase</keyword>